<evidence type="ECO:0000313" key="2">
    <source>
        <dbReference type="Ensembl" id="ENSMUSP00000114940.2"/>
    </source>
</evidence>
<reference evidence="2" key="4">
    <citation type="submission" date="2025-09" db="UniProtKB">
        <authorList>
            <consortium name="Ensembl"/>
        </authorList>
    </citation>
    <scope>IDENTIFICATION</scope>
    <source>
        <strain evidence="2">C57BL/6J</strain>
    </source>
</reference>
<feature type="compositionally biased region" description="Low complexity" evidence="1">
    <location>
        <begin position="1"/>
        <end position="15"/>
    </location>
</feature>
<dbReference type="Ensembl" id="ENSMUST00000144484.2">
    <property type="protein sequence ID" value="ENSMUSP00000114940.2"/>
    <property type="gene ID" value="ENSMUSG00000031922.13"/>
</dbReference>
<gene>
    <name evidence="2 3" type="primary">Cep57</name>
</gene>
<dbReference type="ExpressionAtlas" id="D6RDE1">
    <property type="expression patterns" value="baseline and differential"/>
</dbReference>
<dbReference type="HOGENOM" id="CLU_2025967_0_0_1"/>
<evidence type="ECO:0000256" key="1">
    <source>
        <dbReference type="SAM" id="MobiDB-lite"/>
    </source>
</evidence>
<reference evidence="2" key="3">
    <citation type="submission" date="2025-08" db="UniProtKB">
        <authorList>
            <consortium name="Ensembl"/>
        </authorList>
    </citation>
    <scope>IDENTIFICATION</scope>
    <source>
        <strain evidence="2">C57BL/6J</strain>
    </source>
</reference>
<keyword evidence="4" id="KW-1185">Reference proteome</keyword>
<organism evidence="2 4">
    <name type="scientific">Mus musculus</name>
    <name type="common">Mouse</name>
    <dbReference type="NCBI Taxonomy" id="10090"/>
    <lineage>
        <taxon>Eukaryota</taxon>
        <taxon>Metazoa</taxon>
        <taxon>Chordata</taxon>
        <taxon>Craniata</taxon>
        <taxon>Vertebrata</taxon>
        <taxon>Euteleostomi</taxon>
        <taxon>Mammalia</taxon>
        <taxon>Eutheria</taxon>
        <taxon>Euarchontoglires</taxon>
        <taxon>Glires</taxon>
        <taxon>Rodentia</taxon>
        <taxon>Myomorpha</taxon>
        <taxon>Muroidea</taxon>
        <taxon>Muridae</taxon>
        <taxon>Murinae</taxon>
        <taxon>Mus</taxon>
        <taxon>Mus</taxon>
    </lineage>
</organism>
<dbReference type="AlphaFoldDB" id="D6RDE1"/>
<evidence type="ECO:0000313" key="4">
    <source>
        <dbReference type="Proteomes" id="UP000000589"/>
    </source>
</evidence>
<dbReference type="Antibodypedia" id="17918">
    <property type="antibodies" value="234 antibodies from 27 providers"/>
</dbReference>
<feature type="region of interest" description="Disordered" evidence="1">
    <location>
        <begin position="1"/>
        <end position="20"/>
    </location>
</feature>
<name>D6RDE1_MOUSE</name>
<reference evidence="2 4" key="1">
    <citation type="journal article" date="2009" name="PLoS Biol.">
        <title>Lineage-specific biology revealed by a finished genome assembly of the mouse.</title>
        <authorList>
            <consortium name="Mouse Genome Sequencing Consortium"/>
            <person name="Church D.M."/>
            <person name="Goodstadt L."/>
            <person name="Hillier L.W."/>
            <person name="Zody M.C."/>
            <person name="Goldstein S."/>
            <person name="She X."/>
            <person name="Bult C.J."/>
            <person name="Agarwala R."/>
            <person name="Cherry J.L."/>
            <person name="DiCuccio M."/>
            <person name="Hlavina W."/>
            <person name="Kapustin Y."/>
            <person name="Meric P."/>
            <person name="Maglott D."/>
            <person name="Birtle Z."/>
            <person name="Marques A.C."/>
            <person name="Graves T."/>
            <person name="Zhou S."/>
            <person name="Teague B."/>
            <person name="Potamousis K."/>
            <person name="Churas C."/>
            <person name="Place M."/>
            <person name="Herschleb J."/>
            <person name="Runnheim R."/>
            <person name="Forrest D."/>
            <person name="Amos-Landgraf J."/>
            <person name="Schwartz D.C."/>
            <person name="Cheng Z."/>
            <person name="Lindblad-Toh K."/>
            <person name="Eichler E.E."/>
            <person name="Ponting C.P."/>
        </authorList>
    </citation>
    <scope>NUCLEOTIDE SEQUENCE [LARGE SCALE GENOMIC DNA]</scope>
    <source>
        <strain evidence="2 4">C57BL/6J</strain>
    </source>
</reference>
<evidence type="ECO:0000313" key="3">
    <source>
        <dbReference type="MGI" id="MGI:1915551"/>
    </source>
</evidence>
<dbReference type="GeneTree" id="ENSGT00530000063695"/>
<proteinExistence type="predicted"/>
<dbReference type="VEuPathDB" id="HostDB:ENSMUSG00000031922"/>
<dbReference type="Proteomes" id="UP000000589">
    <property type="component" value="Chromosome 9"/>
</dbReference>
<dbReference type="Bgee" id="ENSMUSG00000031922">
    <property type="expression patterns" value="Expressed in seminiferous tubule of testis and 240 other cell types or tissues"/>
</dbReference>
<dbReference type="AGR" id="MGI:1915551"/>
<protein>
    <submittedName>
        <fullName evidence="2">Centrosomal protein 57</fullName>
    </submittedName>
</protein>
<reference evidence="2 4" key="2">
    <citation type="journal article" date="2011" name="PLoS Biol.">
        <title>Modernizing reference genome assemblies.</title>
        <authorList>
            <person name="Church D.M."/>
            <person name="Schneider V.A."/>
            <person name="Graves T."/>
            <person name="Auger K."/>
            <person name="Cunningham F."/>
            <person name="Bouk N."/>
            <person name="Chen H.C."/>
            <person name="Agarwala R."/>
            <person name="McLaren W.M."/>
            <person name="Ritchie G.R."/>
            <person name="Albracht D."/>
            <person name="Kremitzki M."/>
            <person name="Rock S."/>
            <person name="Kotkiewicz H."/>
            <person name="Kremitzki C."/>
            <person name="Wollam A."/>
            <person name="Trani L."/>
            <person name="Fulton L."/>
            <person name="Fulton R."/>
            <person name="Matthews L."/>
            <person name="Whitehead S."/>
            <person name="Chow W."/>
            <person name="Torrance J."/>
            <person name="Dunn M."/>
            <person name="Harden G."/>
            <person name="Threadgold G."/>
            <person name="Wood J."/>
            <person name="Collins J."/>
            <person name="Heath P."/>
            <person name="Griffiths G."/>
            <person name="Pelan S."/>
            <person name="Grafham D."/>
            <person name="Eichler E.E."/>
            <person name="Weinstock G."/>
            <person name="Mardis E.R."/>
            <person name="Wilson R.K."/>
            <person name="Howe K."/>
            <person name="Flicek P."/>
            <person name="Hubbard T."/>
        </authorList>
    </citation>
    <scope>NUCLEOTIDE SEQUENCE [LARGE SCALE GENOMIC DNA]</scope>
    <source>
        <strain evidence="2 4">C57BL/6J</strain>
    </source>
</reference>
<dbReference type="MGI" id="MGI:1915551">
    <property type="gene designation" value="Cep57"/>
</dbReference>
<accession>D6RDE1</accession>
<sequence length="122" mass="13158">MAAASVSAASDSQFSVRGGNRVGSRWACTALRVASLFRGPAIWRQPSSRRMAGCPRPRATPGGCNCVFWSTSFSTLRSLVLSAGALERCPEPGWCTLRPANTKLCRSRERNGPSRKLTNRAS</sequence>